<dbReference type="OrthoDB" id="98591at2759"/>
<dbReference type="Gene3D" id="4.10.410.20">
    <property type="match status" value="1"/>
</dbReference>
<name>V4A982_LOTGI</name>
<feature type="chain" id="PRO_5004718461" description="SMB domain-containing protein" evidence="2">
    <location>
        <begin position="28"/>
        <end position="88"/>
    </location>
</feature>
<dbReference type="KEGG" id="lgi:LOTGIDRAFT_121917"/>
<reference evidence="4 5" key="1">
    <citation type="journal article" date="2013" name="Nature">
        <title>Insights into bilaterian evolution from three spiralian genomes.</title>
        <authorList>
            <person name="Simakov O."/>
            <person name="Marletaz F."/>
            <person name="Cho S.J."/>
            <person name="Edsinger-Gonzales E."/>
            <person name="Havlak P."/>
            <person name="Hellsten U."/>
            <person name="Kuo D.H."/>
            <person name="Larsson T."/>
            <person name="Lv J."/>
            <person name="Arendt D."/>
            <person name="Savage R."/>
            <person name="Osoegawa K."/>
            <person name="de Jong P."/>
            <person name="Grimwood J."/>
            <person name="Chapman J.A."/>
            <person name="Shapiro H."/>
            <person name="Aerts A."/>
            <person name="Otillar R.P."/>
            <person name="Terry A.Y."/>
            <person name="Boore J.L."/>
            <person name="Grigoriev I.V."/>
            <person name="Lindberg D.R."/>
            <person name="Seaver E.C."/>
            <person name="Weisblat D.A."/>
            <person name="Putnam N.H."/>
            <person name="Rokhsar D.S."/>
        </authorList>
    </citation>
    <scope>NUCLEOTIDE SEQUENCE [LARGE SCALE GENOMIC DNA]</scope>
</reference>
<feature type="signal peptide" evidence="2">
    <location>
        <begin position="1"/>
        <end position="27"/>
    </location>
</feature>
<evidence type="ECO:0000256" key="2">
    <source>
        <dbReference type="SAM" id="SignalP"/>
    </source>
</evidence>
<dbReference type="InterPro" id="IPR001212">
    <property type="entry name" value="Somatomedin_B_dom"/>
</dbReference>
<dbReference type="SUPFAM" id="SSF90188">
    <property type="entry name" value="Somatomedin B domain"/>
    <property type="match status" value="1"/>
</dbReference>
<evidence type="ECO:0000313" key="5">
    <source>
        <dbReference type="Proteomes" id="UP000030746"/>
    </source>
</evidence>
<dbReference type="OMA" id="KDHCGGE"/>
<gene>
    <name evidence="4" type="ORF">LOTGIDRAFT_121917</name>
</gene>
<accession>V4A982</accession>
<evidence type="ECO:0000259" key="3">
    <source>
        <dbReference type="PROSITE" id="PS50958"/>
    </source>
</evidence>
<organism evidence="4 5">
    <name type="scientific">Lottia gigantea</name>
    <name type="common">Giant owl limpet</name>
    <dbReference type="NCBI Taxonomy" id="225164"/>
    <lineage>
        <taxon>Eukaryota</taxon>
        <taxon>Metazoa</taxon>
        <taxon>Spiralia</taxon>
        <taxon>Lophotrochozoa</taxon>
        <taxon>Mollusca</taxon>
        <taxon>Gastropoda</taxon>
        <taxon>Patellogastropoda</taxon>
        <taxon>Lottioidea</taxon>
        <taxon>Lottiidae</taxon>
        <taxon>Lottia</taxon>
    </lineage>
</organism>
<dbReference type="EMBL" id="KB202237">
    <property type="protein sequence ID" value="ESO91635.1"/>
    <property type="molecule type" value="Genomic_DNA"/>
</dbReference>
<dbReference type="RefSeq" id="XP_009057700.1">
    <property type="nucleotide sequence ID" value="XM_009059452.1"/>
</dbReference>
<dbReference type="GeneID" id="20232043"/>
<evidence type="ECO:0000313" key="4">
    <source>
        <dbReference type="EMBL" id="ESO91635.1"/>
    </source>
</evidence>
<keyword evidence="1" id="KW-1015">Disulfide bond</keyword>
<dbReference type="Proteomes" id="UP000030746">
    <property type="component" value="Unassembled WGS sequence"/>
</dbReference>
<sequence length="88" mass="9699">MAGCTSGSVKLLCVVFLTVLCALSVSSQRTCKEADMCCKAQNNTCYLFGPRMDGNYNESRCYCDANCLIMGDCCIDFHSHCEGKKFKI</sequence>
<feature type="domain" description="SMB" evidence="3">
    <location>
        <begin position="33"/>
        <end position="86"/>
    </location>
</feature>
<proteinExistence type="predicted"/>
<dbReference type="Pfam" id="PF01033">
    <property type="entry name" value="Somatomedin_B"/>
    <property type="match status" value="1"/>
</dbReference>
<keyword evidence="5" id="KW-1185">Reference proteome</keyword>
<evidence type="ECO:0000256" key="1">
    <source>
        <dbReference type="ARBA" id="ARBA00023157"/>
    </source>
</evidence>
<keyword evidence="2" id="KW-0732">Signal</keyword>
<dbReference type="PROSITE" id="PS00524">
    <property type="entry name" value="SMB_1"/>
    <property type="match status" value="1"/>
</dbReference>
<dbReference type="InterPro" id="IPR036024">
    <property type="entry name" value="Somatomedin_B-like_dom_sf"/>
</dbReference>
<dbReference type="AlphaFoldDB" id="V4A982"/>
<protein>
    <recommendedName>
        <fullName evidence="3">SMB domain-containing protein</fullName>
    </recommendedName>
</protein>
<dbReference type="PROSITE" id="PS50958">
    <property type="entry name" value="SMB_2"/>
    <property type="match status" value="1"/>
</dbReference>
<dbReference type="CTD" id="20232043"/>
<dbReference type="HOGENOM" id="CLU_171321_1_0_1"/>